<reference evidence="2 3" key="1">
    <citation type="submission" date="2022-04" db="EMBL/GenBank/DDBJ databases">
        <title>Diverse halophilic archaea isolated from saline environments.</title>
        <authorList>
            <person name="Cui H.-L."/>
        </authorList>
    </citation>
    <scope>NUCLEOTIDE SEQUENCE [LARGE SCALE GENOMIC DNA]</scope>
    <source>
        <strain evidence="2 3">XZYJT49</strain>
    </source>
</reference>
<keyword evidence="1" id="KW-1133">Transmembrane helix</keyword>
<feature type="transmembrane region" description="Helical" evidence="1">
    <location>
        <begin position="38"/>
        <end position="56"/>
    </location>
</feature>
<protein>
    <submittedName>
        <fullName evidence="2">Uncharacterized protein</fullName>
    </submittedName>
</protein>
<evidence type="ECO:0000313" key="2">
    <source>
        <dbReference type="EMBL" id="UPV73347.1"/>
    </source>
</evidence>
<name>A0A8U0HR20_9EURY</name>
<dbReference type="KEGG" id="halx:M0R89_12410"/>
<dbReference type="AlphaFoldDB" id="A0A8U0HR20"/>
<keyword evidence="3" id="KW-1185">Reference proteome</keyword>
<keyword evidence="1" id="KW-0472">Membrane</keyword>
<dbReference type="GeneID" id="72186015"/>
<organism evidence="2 3">
    <name type="scientific">Halorussus limi</name>
    <dbReference type="NCBI Taxonomy" id="2938695"/>
    <lineage>
        <taxon>Archaea</taxon>
        <taxon>Methanobacteriati</taxon>
        <taxon>Methanobacteriota</taxon>
        <taxon>Stenosarchaea group</taxon>
        <taxon>Halobacteria</taxon>
        <taxon>Halobacteriales</taxon>
        <taxon>Haladaptataceae</taxon>
        <taxon>Halorussus</taxon>
    </lineage>
</organism>
<accession>A0A8U0HR20</accession>
<sequence>MTRTEAVDEAAFSGLAGAALLAGGSFVASSIFEAAGPWLGAVPALLVWGVSVYYAVKQFAHGIYTVVADASSR</sequence>
<dbReference type="Proteomes" id="UP000830729">
    <property type="component" value="Chromosome"/>
</dbReference>
<feature type="transmembrane region" description="Helical" evidence="1">
    <location>
        <begin position="12"/>
        <end position="32"/>
    </location>
</feature>
<evidence type="ECO:0000313" key="3">
    <source>
        <dbReference type="Proteomes" id="UP000830729"/>
    </source>
</evidence>
<keyword evidence="1" id="KW-0812">Transmembrane</keyword>
<dbReference type="EMBL" id="CP096659">
    <property type="protein sequence ID" value="UPV73347.1"/>
    <property type="molecule type" value="Genomic_DNA"/>
</dbReference>
<evidence type="ECO:0000256" key="1">
    <source>
        <dbReference type="SAM" id="Phobius"/>
    </source>
</evidence>
<gene>
    <name evidence="2" type="ORF">M0R89_12410</name>
</gene>
<proteinExistence type="predicted"/>
<dbReference type="RefSeq" id="WP_248649403.1">
    <property type="nucleotide sequence ID" value="NZ_CP096659.1"/>
</dbReference>